<dbReference type="HOGENOM" id="CLU_063305_1_0_1"/>
<dbReference type="PANTHER" id="PTHR23128:SF60">
    <property type="entry name" value="SERPENTINE RECEPTOR, CLASS E (EPSILON)-RELATED"/>
    <property type="match status" value="1"/>
</dbReference>
<comment type="subcellular location">
    <subcellularLocation>
        <location evidence="1">Membrane</location>
        <topology evidence="1">Multi-pass membrane protein</topology>
    </subcellularLocation>
</comment>
<feature type="transmembrane region" description="Helical" evidence="6">
    <location>
        <begin position="26"/>
        <end position="51"/>
    </location>
</feature>
<dbReference type="OrthoDB" id="5829415at2759"/>
<dbReference type="InParanoid" id="E3M143"/>
<dbReference type="FunCoup" id="E3M143">
    <property type="interactions" value="1"/>
</dbReference>
<dbReference type="EMBL" id="DS268421">
    <property type="protein sequence ID" value="EFO88740.1"/>
    <property type="molecule type" value="Genomic_DNA"/>
</dbReference>
<dbReference type="AlphaFoldDB" id="E3M143"/>
<dbReference type="PANTHER" id="PTHR23128">
    <property type="entry name" value="SERPENTINE RECEPTOR, CLASS E (EPSILON)-RELATED"/>
    <property type="match status" value="1"/>
</dbReference>
<evidence type="ECO:0000313" key="7">
    <source>
        <dbReference type="EMBL" id="EFO88740.1"/>
    </source>
</evidence>
<dbReference type="Proteomes" id="UP000008281">
    <property type="component" value="Unassembled WGS sequence"/>
</dbReference>
<keyword evidence="5 6" id="KW-0472">Membrane</keyword>
<dbReference type="InterPro" id="IPR004151">
    <property type="entry name" value="7TM_GPCR_serpentine_rcpt_Sre"/>
</dbReference>
<feature type="transmembrane region" description="Helical" evidence="6">
    <location>
        <begin position="165"/>
        <end position="189"/>
    </location>
</feature>
<gene>
    <name evidence="7" type="ORF">CRE_06455</name>
</gene>
<dbReference type="KEGG" id="crq:GCK72_006701"/>
<reference evidence="7" key="1">
    <citation type="submission" date="2007-07" db="EMBL/GenBank/DDBJ databases">
        <title>PCAP assembly of the Caenorhabditis remanei genome.</title>
        <authorList>
            <consortium name="The Caenorhabditis remanei Sequencing Consortium"/>
            <person name="Wilson R.K."/>
        </authorList>
    </citation>
    <scope>NUCLEOTIDE SEQUENCE [LARGE SCALE GENOMIC DNA]</scope>
    <source>
        <strain evidence="7">PB4641</strain>
    </source>
</reference>
<proteinExistence type="inferred from homology"/>
<evidence type="ECO:0000256" key="1">
    <source>
        <dbReference type="ARBA" id="ARBA00004141"/>
    </source>
</evidence>
<feature type="transmembrane region" description="Helical" evidence="6">
    <location>
        <begin position="195"/>
        <end position="215"/>
    </location>
</feature>
<keyword evidence="3 6" id="KW-0812">Transmembrane</keyword>
<evidence type="ECO:0000256" key="4">
    <source>
        <dbReference type="ARBA" id="ARBA00022989"/>
    </source>
</evidence>
<dbReference type="OMA" id="CHPLFVC"/>
<keyword evidence="8" id="KW-1185">Reference proteome</keyword>
<dbReference type="CTD" id="9803982"/>
<dbReference type="Pfam" id="PF03125">
    <property type="entry name" value="Sre"/>
    <property type="match status" value="1"/>
</dbReference>
<feature type="transmembrane region" description="Helical" evidence="6">
    <location>
        <begin position="63"/>
        <end position="88"/>
    </location>
</feature>
<accession>E3M143</accession>
<feature type="transmembrane region" description="Helical" evidence="6">
    <location>
        <begin position="282"/>
        <end position="305"/>
    </location>
</feature>
<organism evidence="8">
    <name type="scientific">Caenorhabditis remanei</name>
    <name type="common">Caenorhabditis vulgaris</name>
    <dbReference type="NCBI Taxonomy" id="31234"/>
    <lineage>
        <taxon>Eukaryota</taxon>
        <taxon>Metazoa</taxon>
        <taxon>Ecdysozoa</taxon>
        <taxon>Nematoda</taxon>
        <taxon>Chromadorea</taxon>
        <taxon>Rhabditida</taxon>
        <taxon>Rhabditina</taxon>
        <taxon>Rhabditomorpha</taxon>
        <taxon>Rhabditoidea</taxon>
        <taxon>Rhabditidae</taxon>
        <taxon>Peloderinae</taxon>
        <taxon>Caenorhabditis</taxon>
    </lineage>
</organism>
<feature type="transmembrane region" description="Helical" evidence="6">
    <location>
        <begin position="131"/>
        <end position="153"/>
    </location>
</feature>
<evidence type="ECO:0000256" key="3">
    <source>
        <dbReference type="ARBA" id="ARBA00022692"/>
    </source>
</evidence>
<sequence length="359" mass="42046">MLIRVIRSQNTTSYFWLPLFFYDEPYWAQVVHSFIEIFLYIFVGYVVSVSIRIMLKVRLFHDNLVYIGTPIFALWSTLISAKLIVIAYRLKFLKVDYEIGEHITLWTDNPDKMLTVNSTEGLEPLMLGGFWVWHFGFSVMFGSFAVVVERVIASMLIDNYELSTDLYIPIILNTVYQLSTISISIALVFNKLGEIVLNASWITCFTISLSMYFYIKRINKRWLQEMEDPNRKRVFTVSQRFQVRENLRALAFGKRIVFTVMGSLIFCGIGMVALSHDIVPTFLLHIGENLLFCHPLFVCVVTMYGHPSWKSRFKRSFPRIHFLRKPPNRVVSVEIMEDNVKKLSLETDIYFKQLKDSWI</sequence>
<dbReference type="GO" id="GO:0016020">
    <property type="term" value="C:membrane"/>
    <property type="evidence" value="ECO:0007669"/>
    <property type="project" value="UniProtKB-SubCell"/>
</dbReference>
<dbReference type="RefSeq" id="XP_003109951.2">
    <property type="nucleotide sequence ID" value="XM_003109903.2"/>
</dbReference>
<dbReference type="eggNOG" id="ENOG502TFUT">
    <property type="taxonomic scope" value="Eukaryota"/>
</dbReference>
<evidence type="ECO:0000256" key="6">
    <source>
        <dbReference type="SAM" id="Phobius"/>
    </source>
</evidence>
<evidence type="ECO:0000313" key="8">
    <source>
        <dbReference type="Proteomes" id="UP000008281"/>
    </source>
</evidence>
<evidence type="ECO:0000256" key="5">
    <source>
        <dbReference type="ARBA" id="ARBA00023136"/>
    </source>
</evidence>
<dbReference type="GeneID" id="9803982"/>
<dbReference type="GO" id="GO:0007606">
    <property type="term" value="P:sensory perception of chemical stimulus"/>
    <property type="evidence" value="ECO:0007669"/>
    <property type="project" value="InterPro"/>
</dbReference>
<name>E3M143_CAERE</name>
<feature type="transmembrane region" description="Helical" evidence="6">
    <location>
        <begin position="256"/>
        <end position="276"/>
    </location>
</feature>
<protein>
    <submittedName>
        <fullName evidence="7">Uncharacterized protein</fullName>
    </submittedName>
</protein>
<evidence type="ECO:0000256" key="2">
    <source>
        <dbReference type="ARBA" id="ARBA00006803"/>
    </source>
</evidence>
<comment type="similarity">
    <text evidence="2">Belongs to the nematode receptor-like protein sre family.</text>
</comment>
<keyword evidence="4 6" id="KW-1133">Transmembrane helix</keyword>